<accession>A0A348B6A2</accession>
<dbReference type="GO" id="GO:0030976">
    <property type="term" value="F:thiamine pyrophosphate binding"/>
    <property type="evidence" value="ECO:0007669"/>
    <property type="project" value="InterPro"/>
</dbReference>
<dbReference type="GO" id="GO:0019164">
    <property type="term" value="F:pyruvate synthase activity"/>
    <property type="evidence" value="ECO:0007669"/>
    <property type="project" value="UniProtKB-ARBA"/>
</dbReference>
<comment type="cofactor">
    <cofactor evidence="1">
        <name>thiamine diphosphate</name>
        <dbReference type="ChEBI" id="CHEBI:58937"/>
    </cofactor>
</comment>
<feature type="domain" description="Thiamine pyrophosphate enzyme central" evidence="9">
    <location>
        <begin position="193"/>
        <end position="328"/>
    </location>
</feature>
<dbReference type="CDD" id="cd00568">
    <property type="entry name" value="TPP_enzymes"/>
    <property type="match status" value="1"/>
</dbReference>
<dbReference type="InterPro" id="IPR012000">
    <property type="entry name" value="Thiamin_PyroP_enz_cen_dom"/>
</dbReference>
<evidence type="ECO:0000313" key="14">
    <source>
        <dbReference type="Proteomes" id="UP000276741"/>
    </source>
</evidence>
<comment type="subunit">
    <text evidence="4">Heterodimer composed of an alpha and a beta subunit.</text>
</comment>
<evidence type="ECO:0000259" key="11">
    <source>
        <dbReference type="Pfam" id="PF02776"/>
    </source>
</evidence>
<evidence type="ECO:0000259" key="9">
    <source>
        <dbReference type="Pfam" id="PF00205"/>
    </source>
</evidence>
<organism evidence="12 14">
    <name type="scientific">Sulfodiicoccus acidiphilus</name>
    <dbReference type="NCBI Taxonomy" id="1670455"/>
    <lineage>
        <taxon>Archaea</taxon>
        <taxon>Thermoproteota</taxon>
        <taxon>Thermoprotei</taxon>
        <taxon>Sulfolobales</taxon>
        <taxon>Sulfolobaceae</taxon>
        <taxon>Sulfodiicoccus</taxon>
    </lineage>
</organism>
<dbReference type="CDD" id="cd07035">
    <property type="entry name" value="TPP_PYR_POX_like"/>
    <property type="match status" value="1"/>
</dbReference>
<dbReference type="GeneID" id="38667553"/>
<evidence type="ECO:0000256" key="1">
    <source>
        <dbReference type="ARBA" id="ARBA00001964"/>
    </source>
</evidence>
<proteinExistence type="inferred from homology"/>
<feature type="domain" description="Thiamine pyrophosphate enzyme TPP-binding" evidence="10">
    <location>
        <begin position="386"/>
        <end position="532"/>
    </location>
</feature>
<dbReference type="AlphaFoldDB" id="A0A348B6A2"/>
<keyword evidence="14" id="KW-1185">Reference proteome</keyword>
<dbReference type="GO" id="GO:0003984">
    <property type="term" value="F:acetolactate synthase activity"/>
    <property type="evidence" value="ECO:0007669"/>
    <property type="project" value="TreeGrafter"/>
</dbReference>
<dbReference type="GO" id="GO:0009099">
    <property type="term" value="P:L-valine biosynthetic process"/>
    <property type="evidence" value="ECO:0007669"/>
    <property type="project" value="TreeGrafter"/>
</dbReference>
<evidence type="ECO:0000256" key="5">
    <source>
        <dbReference type="ARBA" id="ARBA00012691"/>
    </source>
</evidence>
<gene>
    <name evidence="13" type="ORF">GCM10007116_14110</name>
    <name evidence="12" type="ORF">HS1genome_2093</name>
</gene>
<dbReference type="Proteomes" id="UP000616143">
    <property type="component" value="Unassembled WGS sequence"/>
</dbReference>
<dbReference type="GO" id="GO:0050660">
    <property type="term" value="F:flavin adenine dinucleotide binding"/>
    <property type="evidence" value="ECO:0007669"/>
    <property type="project" value="TreeGrafter"/>
</dbReference>
<dbReference type="OrthoDB" id="6837at2157"/>
<dbReference type="RefSeq" id="WP_126450981.1">
    <property type="nucleotide sequence ID" value="NZ_AP018553.1"/>
</dbReference>
<dbReference type="Pfam" id="PF00205">
    <property type="entry name" value="TPP_enzyme_M"/>
    <property type="match status" value="1"/>
</dbReference>
<dbReference type="SUPFAM" id="SSF52518">
    <property type="entry name" value="Thiamin diphosphate-binding fold (THDP-binding)"/>
    <property type="match status" value="2"/>
</dbReference>
<dbReference type="GO" id="GO:0009097">
    <property type="term" value="P:isoleucine biosynthetic process"/>
    <property type="evidence" value="ECO:0007669"/>
    <property type="project" value="TreeGrafter"/>
</dbReference>
<dbReference type="GO" id="GO:0047553">
    <property type="term" value="F:2-oxoglutarate synthase activity"/>
    <property type="evidence" value="ECO:0007669"/>
    <property type="project" value="UniProtKB-ARBA"/>
</dbReference>
<name>A0A348B6A2_9CREN</name>
<protein>
    <recommendedName>
        <fullName evidence="5">2-oxoacid oxidoreductase (ferredoxin)</fullName>
        <ecNumber evidence="5">1.2.7.11</ecNumber>
    </recommendedName>
</protein>
<dbReference type="InterPro" id="IPR045229">
    <property type="entry name" value="TPP_enz"/>
</dbReference>
<dbReference type="Proteomes" id="UP000276741">
    <property type="component" value="Chromosome"/>
</dbReference>
<comment type="function">
    <text evidence="2">Catalyzes the coenzyme A-dependent oxidative decarboxylation of different 2-oxoacids such as 2-oxoglutarate, pyruvate and 2-oxobutyrate to form their CoA derivatives.</text>
</comment>
<evidence type="ECO:0000313" key="12">
    <source>
        <dbReference type="EMBL" id="BBD73704.1"/>
    </source>
</evidence>
<dbReference type="InterPro" id="IPR000399">
    <property type="entry name" value="TPP-bd_CS"/>
</dbReference>
<evidence type="ECO:0000256" key="4">
    <source>
        <dbReference type="ARBA" id="ARBA00011631"/>
    </source>
</evidence>
<dbReference type="KEGG" id="sacd:HS1genome_2093"/>
<dbReference type="PANTHER" id="PTHR18968">
    <property type="entry name" value="THIAMINE PYROPHOSPHATE ENZYMES"/>
    <property type="match status" value="1"/>
</dbReference>
<evidence type="ECO:0000259" key="10">
    <source>
        <dbReference type="Pfam" id="PF02775"/>
    </source>
</evidence>
<dbReference type="Pfam" id="PF02776">
    <property type="entry name" value="TPP_enzyme_N"/>
    <property type="match status" value="1"/>
</dbReference>
<dbReference type="InterPro" id="IPR012001">
    <property type="entry name" value="Thiamin_PyroP_enz_TPP-bd_dom"/>
</dbReference>
<dbReference type="PROSITE" id="PS00187">
    <property type="entry name" value="TPP_ENZYMES"/>
    <property type="match status" value="1"/>
</dbReference>
<sequence>MSSNRVSGAEALVNSLTHQGVRHVFGIPGTHVLSIYKELAKHREIKHVLAKFEPGAGFMADGYGRSTGVPGVTVVTAGPGALGLAVATAQARVEGAPMVILAGQTPMRTRGKGYYHETPDYDAILSTFKSLAKWAARAESPEQVPRLVARAFRRSVEGKPGPVYLELPKDVLESEGEWYGYRVEQPTKYRADVSQAASLMLSSSSPVILAGGGVIRARAQDKLAELAEKLEIPVVTTISGKGSLPPDHPFLGGVGAGAFGDPDAVRLVEESDLVIAIGTRLPELGTGGWSLKIRGRLIQVDVDPDSMSQVYRPDLFLVGDARAFLEDLVNSLRGVKSFGGKERIEKARKEVEDVKPIGYDESKVNPDDVIDAVGSILEPGAVITCDAGSNQVASFRIRVPAGGTYINPTGFTSMGYAIPAAIGAKVSHPESQVVALTGDAAFHMTGFELAAAADNGIPIAVILFDDGLQNVLRMQQMFLYGGETYETYVHNTDYCGLANSLGVQCVKVEERRVLKDSVSQCLNSKTPCLVDVKVNPNAIPIPLSRYFAAKSRP</sequence>
<dbReference type="EC" id="1.2.7.11" evidence="5"/>
<comment type="catalytic activity">
    <reaction evidence="7">
        <text>a 2-oxocarboxylate + 2 oxidized [2Fe-2S]-[ferredoxin] + CoA = an acyl-CoA + 2 reduced [2Fe-2S]-[ferredoxin] + CO2 + H(+)</text>
        <dbReference type="Rhea" id="RHEA:42316"/>
        <dbReference type="Rhea" id="RHEA-COMP:10000"/>
        <dbReference type="Rhea" id="RHEA-COMP:10001"/>
        <dbReference type="ChEBI" id="CHEBI:15378"/>
        <dbReference type="ChEBI" id="CHEBI:16526"/>
        <dbReference type="ChEBI" id="CHEBI:33737"/>
        <dbReference type="ChEBI" id="CHEBI:33738"/>
        <dbReference type="ChEBI" id="CHEBI:35179"/>
        <dbReference type="ChEBI" id="CHEBI:57287"/>
        <dbReference type="ChEBI" id="CHEBI:58342"/>
        <dbReference type="EC" id="1.2.7.11"/>
    </reaction>
</comment>
<dbReference type="SUPFAM" id="SSF52467">
    <property type="entry name" value="DHS-like NAD/FAD-binding domain"/>
    <property type="match status" value="1"/>
</dbReference>
<dbReference type="FunFam" id="3.40.50.970:FF:000007">
    <property type="entry name" value="Acetolactate synthase"/>
    <property type="match status" value="1"/>
</dbReference>
<dbReference type="SMR" id="A0A348B6A2"/>
<dbReference type="InterPro" id="IPR029061">
    <property type="entry name" value="THDP-binding"/>
</dbReference>
<reference evidence="12" key="3">
    <citation type="journal article" date="2019" name="BMC Res. Notes">
        <title>Complete genome sequence of the Sulfodiicoccus acidiphilus strain HS-1T, the first crenarchaeon that lacks polB3, isolated from an acidic hot spring in Ohwaku-dani, Hakone, Japan.</title>
        <authorList>
            <person name="Sakai H.D."/>
            <person name="Kurosawa N."/>
        </authorList>
    </citation>
    <scope>NUCLEOTIDE SEQUENCE</scope>
    <source>
        <strain evidence="12">HS-1</strain>
    </source>
</reference>
<evidence type="ECO:0000313" key="13">
    <source>
        <dbReference type="EMBL" id="GGT97761.1"/>
    </source>
</evidence>
<dbReference type="PANTHER" id="PTHR18968:SF13">
    <property type="entry name" value="ACETOLACTATE SYNTHASE CATALYTIC SUBUNIT, MITOCHONDRIAL"/>
    <property type="match status" value="1"/>
</dbReference>
<evidence type="ECO:0000256" key="8">
    <source>
        <dbReference type="RuleBase" id="RU362132"/>
    </source>
</evidence>
<reference evidence="13" key="4">
    <citation type="submission" date="2020-09" db="EMBL/GenBank/DDBJ databases">
        <authorList>
            <person name="Sun Q."/>
            <person name="Ohkuma M."/>
        </authorList>
    </citation>
    <scope>NUCLEOTIDE SEQUENCE</scope>
    <source>
        <strain evidence="13">JCM 31740</strain>
    </source>
</reference>
<feature type="domain" description="Thiamine pyrophosphate enzyme N-terminal TPP-binding" evidence="11">
    <location>
        <begin position="7"/>
        <end position="121"/>
    </location>
</feature>
<evidence type="ECO:0000256" key="2">
    <source>
        <dbReference type="ARBA" id="ARBA00003908"/>
    </source>
</evidence>
<keyword evidence="6 8" id="KW-0786">Thiamine pyrophosphate</keyword>
<dbReference type="Gene3D" id="3.40.50.1220">
    <property type="entry name" value="TPP-binding domain"/>
    <property type="match status" value="1"/>
</dbReference>
<reference evidence="13" key="1">
    <citation type="journal article" date="2014" name="Int. J. Syst. Evol. Microbiol.">
        <title>Complete genome sequence of Corynebacterium casei LMG S-19264T (=DSM 44701T), isolated from a smear-ripened cheese.</title>
        <authorList>
            <consortium name="US DOE Joint Genome Institute (JGI-PGF)"/>
            <person name="Walter F."/>
            <person name="Albersmeier A."/>
            <person name="Kalinowski J."/>
            <person name="Ruckert C."/>
        </authorList>
    </citation>
    <scope>NUCLEOTIDE SEQUENCE</scope>
    <source>
        <strain evidence="13">JCM 31740</strain>
    </source>
</reference>
<dbReference type="Pfam" id="PF02775">
    <property type="entry name" value="TPP_enzyme_C"/>
    <property type="match status" value="1"/>
</dbReference>
<comment type="similarity">
    <text evidence="3 8">Belongs to the TPP enzyme family.</text>
</comment>
<reference evidence="14" key="2">
    <citation type="submission" date="2018-04" db="EMBL/GenBank/DDBJ databases">
        <title>Complete genome sequence of Sulfodiicoccus acidiphilus strain HS-1.</title>
        <authorList>
            <person name="Sakai H.D."/>
            <person name="Kurosawa N."/>
        </authorList>
    </citation>
    <scope>NUCLEOTIDE SEQUENCE [LARGE SCALE GENOMIC DNA]</scope>
    <source>
        <strain evidence="14">HS-1</strain>
    </source>
</reference>
<dbReference type="GO" id="GO:0000287">
    <property type="term" value="F:magnesium ion binding"/>
    <property type="evidence" value="ECO:0007669"/>
    <property type="project" value="InterPro"/>
</dbReference>
<dbReference type="GO" id="GO:0005948">
    <property type="term" value="C:acetolactate synthase complex"/>
    <property type="evidence" value="ECO:0007669"/>
    <property type="project" value="TreeGrafter"/>
</dbReference>
<evidence type="ECO:0000256" key="7">
    <source>
        <dbReference type="ARBA" id="ARBA00048893"/>
    </source>
</evidence>
<dbReference type="Gene3D" id="3.40.50.970">
    <property type="match status" value="2"/>
</dbReference>
<dbReference type="InterPro" id="IPR029035">
    <property type="entry name" value="DHS-like_NAD/FAD-binding_dom"/>
</dbReference>
<evidence type="ECO:0000256" key="3">
    <source>
        <dbReference type="ARBA" id="ARBA00007812"/>
    </source>
</evidence>
<dbReference type="InterPro" id="IPR011766">
    <property type="entry name" value="TPP_enzyme_TPP-bd"/>
</dbReference>
<dbReference type="EMBL" id="AP018553">
    <property type="protein sequence ID" value="BBD73704.1"/>
    <property type="molecule type" value="Genomic_DNA"/>
</dbReference>
<dbReference type="GO" id="GO:0018491">
    <property type="term" value="F:2-oxobutyrate synthase activity"/>
    <property type="evidence" value="ECO:0007669"/>
    <property type="project" value="UniProtKB-ARBA"/>
</dbReference>
<dbReference type="EMBL" id="BMQS01000012">
    <property type="protein sequence ID" value="GGT97761.1"/>
    <property type="molecule type" value="Genomic_DNA"/>
</dbReference>
<evidence type="ECO:0000256" key="6">
    <source>
        <dbReference type="ARBA" id="ARBA00023052"/>
    </source>
</evidence>